<accession>A0A327KK86</accession>
<gene>
    <name evidence="2" type="ORF">CH338_12435</name>
</gene>
<keyword evidence="1" id="KW-0732">Signal</keyword>
<dbReference type="Proteomes" id="UP000248863">
    <property type="component" value="Unassembled WGS sequence"/>
</dbReference>
<evidence type="ECO:0000256" key="1">
    <source>
        <dbReference type="SAM" id="SignalP"/>
    </source>
</evidence>
<evidence type="ECO:0008006" key="4">
    <source>
        <dbReference type="Google" id="ProtNLM"/>
    </source>
</evidence>
<dbReference type="EMBL" id="NPEU01000122">
    <property type="protein sequence ID" value="RAI38506.1"/>
    <property type="molecule type" value="Genomic_DNA"/>
</dbReference>
<proteinExistence type="predicted"/>
<evidence type="ECO:0000313" key="2">
    <source>
        <dbReference type="EMBL" id="RAI38506.1"/>
    </source>
</evidence>
<organism evidence="2 3">
    <name type="scientific">Rhodoplanes elegans</name>
    <dbReference type="NCBI Taxonomy" id="29408"/>
    <lineage>
        <taxon>Bacteria</taxon>
        <taxon>Pseudomonadati</taxon>
        <taxon>Pseudomonadota</taxon>
        <taxon>Alphaproteobacteria</taxon>
        <taxon>Hyphomicrobiales</taxon>
        <taxon>Nitrobacteraceae</taxon>
        <taxon>Rhodoplanes</taxon>
    </lineage>
</organism>
<reference evidence="2 3" key="1">
    <citation type="submission" date="2017-07" db="EMBL/GenBank/DDBJ databases">
        <title>Draft Genome Sequences of Select Purple Nonsulfur Bacteria.</title>
        <authorList>
            <person name="Lasarre B."/>
            <person name="Mckinlay J.B."/>
        </authorList>
    </citation>
    <scope>NUCLEOTIDE SEQUENCE [LARGE SCALE GENOMIC DNA]</scope>
    <source>
        <strain evidence="2 3">DSM 11907</strain>
    </source>
</reference>
<feature type="chain" id="PRO_5016302218" description="DUF4189 domain-containing protein" evidence="1">
    <location>
        <begin position="27"/>
        <end position="121"/>
    </location>
</feature>
<protein>
    <recommendedName>
        <fullName evidence="4">DUF4189 domain-containing protein</fullName>
    </recommendedName>
</protein>
<feature type="signal peptide" evidence="1">
    <location>
        <begin position="1"/>
        <end position="26"/>
    </location>
</feature>
<sequence length="121" mass="12983">MSISKLVTALPVALLLGAFVTMPATGADSGWWVVLGAIRSPDNSFTDATLAEARRLEAAGRRCGVKVFWDFSSKFSGFVAGYTVVVAENPYASRERAESVVAKVRGCVPQAYFKQGRYAGE</sequence>
<dbReference type="OrthoDB" id="8451146at2"/>
<evidence type="ECO:0000313" key="3">
    <source>
        <dbReference type="Proteomes" id="UP000248863"/>
    </source>
</evidence>
<comment type="caution">
    <text evidence="2">The sequence shown here is derived from an EMBL/GenBank/DDBJ whole genome shotgun (WGS) entry which is preliminary data.</text>
</comment>
<keyword evidence="3" id="KW-1185">Reference proteome</keyword>
<dbReference type="AlphaFoldDB" id="A0A327KK86"/>
<name>A0A327KK86_9BRAD</name>